<dbReference type="PIRSF" id="PIRSF005673">
    <property type="entry name" value="Importin_alpha"/>
    <property type="match status" value="1"/>
</dbReference>
<dbReference type="GO" id="GO:0005737">
    <property type="term" value="C:cytoplasm"/>
    <property type="evidence" value="ECO:0007669"/>
    <property type="project" value="InterPro"/>
</dbReference>
<dbReference type="InterPro" id="IPR024931">
    <property type="entry name" value="Importin_alpha"/>
</dbReference>
<dbReference type="Proteomes" id="UP000093561">
    <property type="component" value="Unassembled WGS sequence"/>
</dbReference>
<organism evidence="7 8">
    <name type="scientific">Wuchereria bancrofti</name>
    <dbReference type="NCBI Taxonomy" id="6293"/>
    <lineage>
        <taxon>Eukaryota</taxon>
        <taxon>Metazoa</taxon>
        <taxon>Ecdysozoa</taxon>
        <taxon>Nematoda</taxon>
        <taxon>Chromadorea</taxon>
        <taxon>Rhabditida</taxon>
        <taxon>Spirurina</taxon>
        <taxon>Spiruromorpha</taxon>
        <taxon>Filarioidea</taxon>
        <taxon>Onchocercidae</taxon>
        <taxon>Wuchereria</taxon>
    </lineage>
</organism>
<dbReference type="PANTHER" id="PTHR23316">
    <property type="entry name" value="IMPORTIN ALPHA"/>
    <property type="match status" value="1"/>
</dbReference>
<dbReference type="Gene3D" id="1.25.10.10">
    <property type="entry name" value="Leucine-rich Repeat Variant"/>
    <property type="match status" value="1"/>
</dbReference>
<evidence type="ECO:0000256" key="5">
    <source>
        <dbReference type="PIRNR" id="PIRNR005673"/>
    </source>
</evidence>
<reference evidence="7" key="2">
    <citation type="journal article" date="2016" name="Mol. Ecol.">
        <title>Population genomics of the filarial nematode parasite Wuchereria bancrofti from mosquitoes.</title>
        <authorList>
            <person name="Small S.T."/>
            <person name="Reimer L.J."/>
            <person name="Tisch D.J."/>
            <person name="King C.L."/>
            <person name="Christensen B.M."/>
            <person name="Siba P.M."/>
            <person name="Kazura J.W."/>
            <person name="Serre D."/>
            <person name="Zimmerman P.A."/>
        </authorList>
    </citation>
    <scope>NUCLEOTIDE SEQUENCE</scope>
    <source>
        <strain evidence="7">pt0022</strain>
    </source>
</reference>
<reference evidence="7" key="1">
    <citation type="submission" date="2015-03" db="EMBL/GenBank/DDBJ databases">
        <title>Wuchereria bancrofti Genome Sequencing Papua New Guinea Strain.</title>
        <authorList>
            <person name="Small S.T."/>
            <person name="Serre D."/>
            <person name="Zimmerman P.A."/>
        </authorList>
    </citation>
    <scope>NUCLEOTIDE SEQUENCE [LARGE SCALE GENOMIC DNA]</scope>
    <source>
        <strain evidence="7">pt0022</strain>
    </source>
</reference>
<dbReference type="InterPro" id="IPR016024">
    <property type="entry name" value="ARM-type_fold"/>
</dbReference>
<evidence type="ECO:0000313" key="7">
    <source>
        <dbReference type="Proteomes" id="UP000093561"/>
    </source>
</evidence>
<evidence type="ECO:0000256" key="6">
    <source>
        <dbReference type="PROSITE-ProRule" id="PRU00259"/>
    </source>
</evidence>
<comment type="similarity">
    <text evidence="1 5">Belongs to the importin alpha family.</text>
</comment>
<dbReference type="PROSITE" id="PS50176">
    <property type="entry name" value="ARM_REPEAT"/>
    <property type="match status" value="1"/>
</dbReference>
<protein>
    <recommendedName>
        <fullName evidence="5">Importin subunit alpha</fullName>
    </recommendedName>
</protein>
<feature type="repeat" description="ARM" evidence="6">
    <location>
        <begin position="235"/>
        <end position="275"/>
    </location>
</feature>
<keyword evidence="4 5" id="KW-0653">Protein transport</keyword>
<dbReference type="Pfam" id="PF00514">
    <property type="entry name" value="Arm"/>
    <property type="match status" value="2"/>
</dbReference>
<evidence type="ECO:0000313" key="8">
    <source>
        <dbReference type="WBParaSite" id="mrna-Wban_02420"/>
    </source>
</evidence>
<dbReference type="GO" id="GO:0006606">
    <property type="term" value="P:protein import into nucleus"/>
    <property type="evidence" value="ECO:0007669"/>
    <property type="project" value="InterPro"/>
</dbReference>
<evidence type="ECO:0000256" key="1">
    <source>
        <dbReference type="ARBA" id="ARBA00010394"/>
    </source>
</evidence>
<sequence>MEIKTTREGDDNSYNIYNAEIELYLQLLLPYNSLPAQACAVEYFRRLLVRNHIPPPPFADALIKSLIRCLRVNFANIQRDAAWALTNCACSPHEICYKIIQYGGLEALVECAAETDGETRDQVFWALGNIALDCPTCQEMVQSSAALPLMISVLISPMFIRSRWIRNLVWALSQIIRGGIRTLHIMFVRAALTGLRPVLYLEDSKIKVDAIWAIAYIADDNVGGRQINAVLQTPALLERLIELLNEKRTMRAALRALGNLVAGGDAQTQAVLNAGLLPRMMELFGPMMPINQKREITWILSNIAAGSQRQIDLLFETNDIVEILTDTFYNDDYRIRKEIGWTVINALTGASENRSRWLCASNVLSVVPHVLNMNTEHDLIDRTLNAIELLIEKQINYFFILENYQIMEALRQIVQSENNCFDVFVKARARQILNKESDYKTQQIPANTYILIR</sequence>
<dbReference type="InterPro" id="IPR011989">
    <property type="entry name" value="ARM-like"/>
</dbReference>
<proteinExistence type="inferred from homology"/>
<evidence type="ECO:0000256" key="3">
    <source>
        <dbReference type="ARBA" id="ARBA00022737"/>
    </source>
</evidence>
<name>A0AAF5PLH2_WUCBA</name>
<keyword evidence="2 5" id="KW-0813">Transport</keyword>
<dbReference type="WBParaSite" id="mrna-Wban_02420">
    <property type="protein sequence ID" value="mrna-Wban_02420"/>
    <property type="gene ID" value="Wban_02420"/>
</dbReference>
<accession>A0AAF5PLH2</accession>
<evidence type="ECO:0000256" key="2">
    <source>
        <dbReference type="ARBA" id="ARBA00022448"/>
    </source>
</evidence>
<dbReference type="GO" id="GO:0061608">
    <property type="term" value="F:nuclear import signal receptor activity"/>
    <property type="evidence" value="ECO:0007669"/>
    <property type="project" value="InterPro"/>
</dbReference>
<reference evidence="8" key="3">
    <citation type="submission" date="2024-02" db="UniProtKB">
        <authorList>
            <consortium name="WormBaseParasite"/>
        </authorList>
    </citation>
    <scope>IDENTIFICATION</scope>
    <source>
        <strain evidence="8">pt0022</strain>
    </source>
</reference>
<keyword evidence="3" id="KW-0677">Repeat</keyword>
<dbReference type="AlphaFoldDB" id="A0AAF5PLH2"/>
<dbReference type="SMART" id="SM00185">
    <property type="entry name" value="ARM"/>
    <property type="match status" value="7"/>
</dbReference>
<evidence type="ECO:0000256" key="4">
    <source>
        <dbReference type="ARBA" id="ARBA00022927"/>
    </source>
</evidence>
<dbReference type="SUPFAM" id="SSF48371">
    <property type="entry name" value="ARM repeat"/>
    <property type="match status" value="1"/>
</dbReference>
<dbReference type="InterPro" id="IPR000225">
    <property type="entry name" value="Armadillo"/>
</dbReference>